<dbReference type="Gene3D" id="3.30.950.10">
    <property type="entry name" value="Methyltransferase, Cobalt-precorrin-4 Transmethylase, Domain 2"/>
    <property type="match status" value="1"/>
</dbReference>
<dbReference type="AlphaFoldDB" id="A0A1G7JD43"/>
<keyword evidence="2 6" id="KW-0698">rRNA processing</keyword>
<evidence type="ECO:0000313" key="9">
    <source>
        <dbReference type="EMBL" id="SDF22803.1"/>
    </source>
</evidence>
<evidence type="ECO:0000256" key="6">
    <source>
        <dbReference type="HAMAP-Rule" id="MF_01877"/>
    </source>
</evidence>
<comment type="subcellular location">
    <subcellularLocation>
        <location evidence="6">Cytoplasm</location>
    </subcellularLocation>
</comment>
<sequence>MIYQVKHLPAGLHFLATPIGNARDITLRALDILASADVLAAEDTRTLRKLMEIHGVPLNGRHIYAYHDHNGAQARPRLISLMQEGKSVAYASEAGTPLVADPGFVLCREALSHGIPVTSAPGPSAMIAALTISGLPSDRFLFAGFPPSSRGARLKFFTSFAPVQATLGFYESPKRIHKTLGELCETLGGNRPAALCRELTKRFEEVRKGSLAELEESLRDSPVKGEIVLLVGRAEHEEISEADLEADLRRALETMSVKDAAAEVAEKHGLKKRDAYQMALAITDQNSPQ</sequence>
<evidence type="ECO:0000256" key="5">
    <source>
        <dbReference type="ARBA" id="ARBA00022691"/>
    </source>
</evidence>
<dbReference type="RefSeq" id="WP_074642638.1">
    <property type="nucleotide sequence ID" value="NZ_FNBL01000003.1"/>
</dbReference>
<evidence type="ECO:0000256" key="1">
    <source>
        <dbReference type="ARBA" id="ARBA00022490"/>
    </source>
</evidence>
<name>A0A1G7JD43_9RHOB</name>
<gene>
    <name evidence="6" type="primary">rsmI</name>
    <name evidence="9" type="ORF">SAMN04488117_10337</name>
</gene>
<dbReference type="EMBL" id="FNBL01000003">
    <property type="protein sequence ID" value="SDF22803.1"/>
    <property type="molecule type" value="Genomic_DNA"/>
</dbReference>
<comment type="catalytic activity">
    <reaction evidence="6">
        <text>cytidine(1402) in 16S rRNA + S-adenosyl-L-methionine = 2'-O-methylcytidine(1402) in 16S rRNA + S-adenosyl-L-homocysteine + H(+)</text>
        <dbReference type="Rhea" id="RHEA:42924"/>
        <dbReference type="Rhea" id="RHEA-COMP:10285"/>
        <dbReference type="Rhea" id="RHEA-COMP:10286"/>
        <dbReference type="ChEBI" id="CHEBI:15378"/>
        <dbReference type="ChEBI" id="CHEBI:57856"/>
        <dbReference type="ChEBI" id="CHEBI:59789"/>
        <dbReference type="ChEBI" id="CHEBI:74495"/>
        <dbReference type="ChEBI" id="CHEBI:82748"/>
        <dbReference type="EC" id="2.1.1.198"/>
    </reaction>
</comment>
<dbReference type="GO" id="GO:0005737">
    <property type="term" value="C:cytoplasm"/>
    <property type="evidence" value="ECO:0007669"/>
    <property type="project" value="UniProtKB-SubCell"/>
</dbReference>
<dbReference type="Proteomes" id="UP000182284">
    <property type="component" value="Unassembled WGS sequence"/>
</dbReference>
<reference evidence="9 10" key="1">
    <citation type="submission" date="2016-10" db="EMBL/GenBank/DDBJ databases">
        <authorList>
            <person name="de Groot N.N."/>
        </authorList>
    </citation>
    <scope>NUCLEOTIDE SEQUENCE [LARGE SCALE GENOMIC DNA]</scope>
    <source>
        <strain evidence="9 10">DSM 27375</strain>
    </source>
</reference>
<comment type="function">
    <text evidence="6">Catalyzes the 2'-O-methylation of the ribose of cytidine 1402 (C1402) in 16S rRNA.</text>
</comment>
<evidence type="ECO:0000259" key="8">
    <source>
        <dbReference type="Pfam" id="PF23016"/>
    </source>
</evidence>
<feature type="domain" description="RsmI HTH" evidence="8">
    <location>
        <begin position="240"/>
        <end position="282"/>
    </location>
</feature>
<evidence type="ECO:0000256" key="4">
    <source>
        <dbReference type="ARBA" id="ARBA00022679"/>
    </source>
</evidence>
<dbReference type="HAMAP" id="MF_01877">
    <property type="entry name" value="16SrRNA_methyltr_I"/>
    <property type="match status" value="1"/>
</dbReference>
<evidence type="ECO:0000256" key="3">
    <source>
        <dbReference type="ARBA" id="ARBA00022603"/>
    </source>
</evidence>
<proteinExistence type="inferred from homology"/>
<dbReference type="PANTHER" id="PTHR46111:SF1">
    <property type="entry name" value="RIBOSOMAL RNA SMALL SUBUNIT METHYLTRANSFERASE I"/>
    <property type="match status" value="1"/>
</dbReference>
<dbReference type="GO" id="GO:0070677">
    <property type="term" value="F:rRNA (cytosine-2'-O-)-methyltransferase activity"/>
    <property type="evidence" value="ECO:0007669"/>
    <property type="project" value="UniProtKB-UniRule"/>
</dbReference>
<dbReference type="Gene3D" id="3.40.1010.10">
    <property type="entry name" value="Cobalt-precorrin-4 Transmethylase, Domain 1"/>
    <property type="match status" value="1"/>
</dbReference>
<dbReference type="InterPro" id="IPR000878">
    <property type="entry name" value="4pyrrol_Mease"/>
</dbReference>
<dbReference type="PANTHER" id="PTHR46111">
    <property type="entry name" value="RIBOSOMAL RNA SMALL SUBUNIT METHYLTRANSFERASE I"/>
    <property type="match status" value="1"/>
</dbReference>
<dbReference type="InterPro" id="IPR053910">
    <property type="entry name" value="RsmI_HTH"/>
</dbReference>
<feature type="domain" description="Tetrapyrrole methylase" evidence="7">
    <location>
        <begin position="12"/>
        <end position="214"/>
    </location>
</feature>
<dbReference type="OrthoDB" id="9809084at2"/>
<comment type="similarity">
    <text evidence="6">Belongs to the methyltransferase superfamily. RsmI family.</text>
</comment>
<dbReference type="CDD" id="cd11648">
    <property type="entry name" value="RsmI"/>
    <property type="match status" value="1"/>
</dbReference>
<protein>
    <recommendedName>
        <fullName evidence="6">Ribosomal RNA small subunit methyltransferase I</fullName>
        <ecNumber evidence="6">2.1.1.198</ecNumber>
    </recommendedName>
    <alternativeName>
        <fullName evidence="6">16S rRNA 2'-O-ribose C1402 methyltransferase</fullName>
    </alternativeName>
    <alternativeName>
        <fullName evidence="6">rRNA (cytidine-2'-O-)-methyltransferase RsmI</fullName>
    </alternativeName>
</protein>
<dbReference type="Pfam" id="PF00590">
    <property type="entry name" value="TP_methylase"/>
    <property type="match status" value="1"/>
</dbReference>
<evidence type="ECO:0000313" key="10">
    <source>
        <dbReference type="Proteomes" id="UP000182284"/>
    </source>
</evidence>
<dbReference type="SUPFAM" id="SSF53790">
    <property type="entry name" value="Tetrapyrrole methylase"/>
    <property type="match status" value="1"/>
</dbReference>
<evidence type="ECO:0000256" key="2">
    <source>
        <dbReference type="ARBA" id="ARBA00022552"/>
    </source>
</evidence>
<keyword evidence="5 6" id="KW-0949">S-adenosyl-L-methionine</keyword>
<dbReference type="PIRSF" id="PIRSF005917">
    <property type="entry name" value="MTase_YraL"/>
    <property type="match status" value="1"/>
</dbReference>
<dbReference type="InterPro" id="IPR035996">
    <property type="entry name" value="4pyrrol_Methylase_sf"/>
</dbReference>
<keyword evidence="4 6" id="KW-0808">Transferase</keyword>
<keyword evidence="1 6" id="KW-0963">Cytoplasm</keyword>
<dbReference type="EC" id="2.1.1.198" evidence="6"/>
<evidence type="ECO:0000259" key="7">
    <source>
        <dbReference type="Pfam" id="PF00590"/>
    </source>
</evidence>
<dbReference type="FunFam" id="3.30.950.10:FF:000002">
    <property type="entry name" value="Ribosomal RNA small subunit methyltransferase I"/>
    <property type="match status" value="1"/>
</dbReference>
<accession>A0A1G7JD43</accession>
<dbReference type="Pfam" id="PF23016">
    <property type="entry name" value="RsmI_C"/>
    <property type="match status" value="1"/>
</dbReference>
<keyword evidence="3 6" id="KW-0489">Methyltransferase</keyword>
<dbReference type="InterPro" id="IPR014777">
    <property type="entry name" value="4pyrrole_Mease_sub1"/>
</dbReference>
<organism evidence="9 10">
    <name type="scientific">Celeribacter baekdonensis</name>
    <dbReference type="NCBI Taxonomy" id="875171"/>
    <lineage>
        <taxon>Bacteria</taxon>
        <taxon>Pseudomonadati</taxon>
        <taxon>Pseudomonadota</taxon>
        <taxon>Alphaproteobacteria</taxon>
        <taxon>Rhodobacterales</taxon>
        <taxon>Roseobacteraceae</taxon>
        <taxon>Celeribacter</taxon>
    </lineage>
</organism>
<dbReference type="NCBIfam" id="TIGR00096">
    <property type="entry name" value="16S rRNA (cytidine(1402)-2'-O)-methyltransferase"/>
    <property type="match status" value="1"/>
</dbReference>
<dbReference type="InterPro" id="IPR008189">
    <property type="entry name" value="rRNA_ssu_MeTfrase_I"/>
</dbReference>
<dbReference type="InterPro" id="IPR014776">
    <property type="entry name" value="4pyrrole_Mease_sub2"/>
</dbReference>